<dbReference type="InterPro" id="IPR029063">
    <property type="entry name" value="SAM-dependent_MTases_sf"/>
</dbReference>
<keyword evidence="5 10" id="KW-0949">S-adenosyl-L-methionine</keyword>
<dbReference type="InterPro" id="IPR036188">
    <property type="entry name" value="FAD/NAD-bd_sf"/>
</dbReference>
<evidence type="ECO:0000256" key="7">
    <source>
        <dbReference type="ARBA" id="ARBA00022827"/>
    </source>
</evidence>
<sequence length="673" mass="71012">MNDRARRDQPLGLAHARVIHDDAGSRAPDYDDIYCSQADGLAESRHVFVDGNALIARFTALAAGDLFVIGETGFGAGRNVMLAWQLFAAHAPAGARLHIVSIEAHPLAAPDLACMTARWPALSSQAARIAALWPAPVAGTHRLHLDERVTLDLYFGDIEAGLADFTGTVNAWFLDGFAPARNPAMWSPVVCRAIAGHSAKAATLATYSAAGALREQLAAVGFICQRRPGHGAKKHCLAARYTGRPTPPEARELPWYSRVPAVPRAQRIAIIGAGIAGATAADALARRGFLVTVYDGQGIAHGASGNRDGVLNPRLAAEASPRTRFDLAALGYAGRWLADLDDTGTLWRRDGVLQLARGEAERRRQQGLAARLSLPATVLQACDRAEAAAYAGQPLAGDVQGGLFFPGAGTVDPSGLCRALFARHRIDPVIDNIEALTRGNAVSEPGWRLEGQSGAVYHADHVVLATAGAANYLCGDIAPQQAVAGQASVFTLTDAARAPACVVCDTGYITPAKAGRISVGATYDPRATELAVTEAGHADNGRRLADVLPETATQIEHAATVGRTRFRSVSHDRMPLVGGVPDIAAWREDYQDLARDARQTIARSGALWPGLSMSLAHGSNGLLRAPLAAEILASQLAGEPLPIAADLVAAIHPGRWWIRQIVKGRLAPRRGSA</sequence>
<dbReference type="Proteomes" id="UP000285310">
    <property type="component" value="Unassembled WGS sequence"/>
</dbReference>
<dbReference type="InParanoid" id="A0A423PW67"/>
<keyword evidence="3 10" id="KW-0285">Flavoprotein</keyword>
<dbReference type="Pfam" id="PF01266">
    <property type="entry name" value="DAO"/>
    <property type="match status" value="1"/>
</dbReference>
<accession>A0A423PW67</accession>
<dbReference type="NCBIfam" id="NF002481">
    <property type="entry name" value="PRK01747.1-2"/>
    <property type="match status" value="1"/>
</dbReference>
<evidence type="ECO:0000256" key="10">
    <source>
        <dbReference type="HAMAP-Rule" id="MF_01102"/>
    </source>
</evidence>
<comment type="similarity">
    <text evidence="10">In the N-terminal section; belongs to the methyltransferase superfamily. tRNA (mnm(5)s(2)U34)-methyltransferase family.</text>
</comment>
<evidence type="ECO:0000313" key="14">
    <source>
        <dbReference type="Proteomes" id="UP000285310"/>
    </source>
</evidence>
<evidence type="ECO:0000256" key="8">
    <source>
        <dbReference type="ARBA" id="ARBA00023002"/>
    </source>
</evidence>
<keyword evidence="14" id="KW-1185">Reference proteome</keyword>
<dbReference type="GO" id="GO:0002097">
    <property type="term" value="P:tRNA wobble base modification"/>
    <property type="evidence" value="ECO:0007669"/>
    <property type="project" value="UniProtKB-UniRule"/>
</dbReference>
<dbReference type="HAMAP" id="MF_01102">
    <property type="entry name" value="MnmC"/>
    <property type="match status" value="1"/>
</dbReference>
<organism evidence="13 14">
    <name type="scientific">Salinisphaera japonica YTM-1</name>
    <dbReference type="NCBI Taxonomy" id="1209778"/>
    <lineage>
        <taxon>Bacteria</taxon>
        <taxon>Pseudomonadati</taxon>
        <taxon>Pseudomonadota</taxon>
        <taxon>Gammaproteobacteria</taxon>
        <taxon>Salinisphaerales</taxon>
        <taxon>Salinisphaeraceae</taxon>
        <taxon>Salinisphaera</taxon>
    </lineage>
</organism>
<evidence type="ECO:0000256" key="1">
    <source>
        <dbReference type="ARBA" id="ARBA00022490"/>
    </source>
</evidence>
<feature type="region of interest" description="FAD-dependent cmnm(5)s(2)U34 oxidoreductase" evidence="10">
    <location>
        <begin position="271"/>
        <end position="673"/>
    </location>
</feature>
<evidence type="ECO:0000256" key="4">
    <source>
        <dbReference type="ARBA" id="ARBA00022679"/>
    </source>
</evidence>
<dbReference type="AlphaFoldDB" id="A0A423PW67"/>
<dbReference type="PANTHER" id="PTHR13847:SF283">
    <property type="entry name" value="TRNA 5-METHYLAMINOMETHYL-2-THIOURIDINE BIOSYNTHESIS BIFUNCTIONAL PROTEIN MNMC"/>
    <property type="match status" value="1"/>
</dbReference>
<evidence type="ECO:0000256" key="5">
    <source>
        <dbReference type="ARBA" id="ARBA00022691"/>
    </source>
</evidence>
<feature type="region of interest" description="tRNA (mnm(5)s(2)U34)-methyltransferase" evidence="10">
    <location>
        <begin position="1"/>
        <end position="242"/>
    </location>
</feature>
<evidence type="ECO:0000313" key="13">
    <source>
        <dbReference type="EMBL" id="ROO29801.1"/>
    </source>
</evidence>
<dbReference type="OrthoDB" id="9786494at2"/>
<dbReference type="EC" id="2.1.1.61" evidence="10"/>
<gene>
    <name evidence="10" type="primary">mnmC</name>
    <name evidence="13" type="ORF">SAJA_05930</name>
</gene>
<dbReference type="GO" id="GO:0016645">
    <property type="term" value="F:oxidoreductase activity, acting on the CH-NH group of donors"/>
    <property type="evidence" value="ECO:0007669"/>
    <property type="project" value="InterPro"/>
</dbReference>
<dbReference type="RefSeq" id="WP_123657713.1">
    <property type="nucleotide sequence ID" value="NZ_AYKG01000013.1"/>
</dbReference>
<dbReference type="Gene3D" id="3.50.50.60">
    <property type="entry name" value="FAD/NAD(P)-binding domain"/>
    <property type="match status" value="1"/>
</dbReference>
<dbReference type="NCBIfam" id="NF033855">
    <property type="entry name" value="tRNA_MNMC2"/>
    <property type="match status" value="1"/>
</dbReference>
<proteinExistence type="inferred from homology"/>
<keyword evidence="8 10" id="KW-0560">Oxidoreductase</keyword>
<dbReference type="GO" id="GO:0005737">
    <property type="term" value="C:cytoplasm"/>
    <property type="evidence" value="ECO:0007669"/>
    <property type="project" value="UniProtKB-SubCell"/>
</dbReference>
<feature type="domain" description="FAD dependent oxidoreductase" evidence="11">
    <location>
        <begin position="267"/>
        <end position="634"/>
    </location>
</feature>
<evidence type="ECO:0000256" key="3">
    <source>
        <dbReference type="ARBA" id="ARBA00022630"/>
    </source>
</evidence>
<dbReference type="NCBIfam" id="TIGR03197">
    <property type="entry name" value="MnmC_Cterm"/>
    <property type="match status" value="1"/>
</dbReference>
<dbReference type="Pfam" id="PF05430">
    <property type="entry name" value="Methyltransf_30"/>
    <property type="match status" value="1"/>
</dbReference>
<dbReference type="InterPro" id="IPR017610">
    <property type="entry name" value="tRNA_S-uridine_synth_MnmC_C"/>
</dbReference>
<comment type="caution">
    <text evidence="13">The sequence shown here is derived from an EMBL/GenBank/DDBJ whole genome shotgun (WGS) entry which is preliminary data.</text>
</comment>
<evidence type="ECO:0000256" key="6">
    <source>
        <dbReference type="ARBA" id="ARBA00022694"/>
    </source>
</evidence>
<comment type="catalytic activity">
    <reaction evidence="10">
        <text>5-aminomethyl-2-thiouridine(34) in tRNA + S-adenosyl-L-methionine = 5-methylaminomethyl-2-thiouridine(34) in tRNA + S-adenosyl-L-homocysteine + H(+)</text>
        <dbReference type="Rhea" id="RHEA:19569"/>
        <dbReference type="Rhea" id="RHEA-COMP:10195"/>
        <dbReference type="Rhea" id="RHEA-COMP:10197"/>
        <dbReference type="ChEBI" id="CHEBI:15378"/>
        <dbReference type="ChEBI" id="CHEBI:57856"/>
        <dbReference type="ChEBI" id="CHEBI:59789"/>
        <dbReference type="ChEBI" id="CHEBI:74454"/>
        <dbReference type="ChEBI" id="CHEBI:74455"/>
        <dbReference type="EC" id="2.1.1.61"/>
    </reaction>
</comment>
<dbReference type="SUPFAM" id="SSF51905">
    <property type="entry name" value="FAD/NAD(P)-binding domain"/>
    <property type="match status" value="1"/>
</dbReference>
<dbReference type="FunCoup" id="A0A423PW67">
    <property type="interactions" value="78"/>
</dbReference>
<comment type="cofactor">
    <cofactor evidence="10">
        <name>FAD</name>
        <dbReference type="ChEBI" id="CHEBI:57692"/>
    </cofactor>
</comment>
<keyword evidence="1 10" id="KW-0963">Cytoplasm</keyword>
<dbReference type="PRINTS" id="PR00419">
    <property type="entry name" value="ADXRDTASE"/>
</dbReference>
<evidence type="ECO:0000256" key="2">
    <source>
        <dbReference type="ARBA" id="ARBA00022603"/>
    </source>
</evidence>
<evidence type="ECO:0000256" key="9">
    <source>
        <dbReference type="ARBA" id="ARBA00023268"/>
    </source>
</evidence>
<protein>
    <recommendedName>
        <fullName evidence="10">tRNA 5-methylaminomethyl-2-thiouridine biosynthesis bifunctional protein MnmC</fullName>
        <shortName evidence="10">tRNA mnm(5)s(2)U biosynthesis bifunctional protein</shortName>
    </recommendedName>
    <domain>
        <recommendedName>
            <fullName evidence="10">tRNA (mnm(5)s(2)U34)-methyltransferase</fullName>
            <ecNumber evidence="10">2.1.1.61</ecNumber>
        </recommendedName>
    </domain>
    <domain>
        <recommendedName>
            <fullName evidence="10">FAD-dependent cmnm(5)s(2)U34 oxidoreductase</fullName>
            <ecNumber evidence="10">1.5.-.-</ecNumber>
        </recommendedName>
    </domain>
</protein>
<dbReference type="PANTHER" id="PTHR13847">
    <property type="entry name" value="SARCOSINE DEHYDROGENASE-RELATED"/>
    <property type="match status" value="1"/>
</dbReference>
<evidence type="ECO:0000259" key="11">
    <source>
        <dbReference type="Pfam" id="PF01266"/>
    </source>
</evidence>
<dbReference type="GO" id="GO:0004808">
    <property type="term" value="F:tRNA (5-methylaminomethyl-2-thiouridylate)(34)-methyltransferase activity"/>
    <property type="evidence" value="ECO:0007669"/>
    <property type="project" value="UniProtKB-EC"/>
</dbReference>
<dbReference type="InterPro" id="IPR047785">
    <property type="entry name" value="tRNA_MNMC2"/>
</dbReference>
<dbReference type="Gene3D" id="3.40.50.150">
    <property type="entry name" value="Vaccinia Virus protein VP39"/>
    <property type="match status" value="1"/>
</dbReference>
<keyword evidence="7 10" id="KW-0274">FAD</keyword>
<reference evidence="13 14" key="1">
    <citation type="submission" date="2013-10" db="EMBL/GenBank/DDBJ databases">
        <title>Salinisphaera japonica YTM-1 Genome Sequencing.</title>
        <authorList>
            <person name="Lai Q."/>
            <person name="Li C."/>
            <person name="Shao Z."/>
        </authorList>
    </citation>
    <scope>NUCLEOTIDE SEQUENCE [LARGE SCALE GENOMIC DNA]</scope>
    <source>
        <strain evidence="13 14">YTM-1</strain>
    </source>
</reference>
<dbReference type="InterPro" id="IPR008471">
    <property type="entry name" value="MnmC-like_methylTransf"/>
</dbReference>
<comment type="similarity">
    <text evidence="10">In the C-terminal section; belongs to the DAO family.</text>
</comment>
<keyword evidence="2 10" id="KW-0489">Methyltransferase</keyword>
<comment type="subcellular location">
    <subcellularLocation>
        <location evidence="10">Cytoplasm</location>
    </subcellularLocation>
</comment>
<dbReference type="GO" id="GO:0032259">
    <property type="term" value="P:methylation"/>
    <property type="evidence" value="ECO:0007669"/>
    <property type="project" value="UniProtKB-KW"/>
</dbReference>
<dbReference type="InterPro" id="IPR023032">
    <property type="entry name" value="tRNA_MAMT_biosynth_bifunc_MnmC"/>
</dbReference>
<dbReference type="GO" id="GO:0050660">
    <property type="term" value="F:flavin adenine dinucleotide binding"/>
    <property type="evidence" value="ECO:0007669"/>
    <property type="project" value="UniProtKB-UniRule"/>
</dbReference>
<name>A0A423PW67_9GAMM</name>
<keyword evidence="9 10" id="KW-0511">Multifunctional enzyme</keyword>
<evidence type="ECO:0000259" key="12">
    <source>
        <dbReference type="Pfam" id="PF05430"/>
    </source>
</evidence>
<dbReference type="Gene3D" id="3.30.9.10">
    <property type="entry name" value="D-Amino Acid Oxidase, subunit A, domain 2"/>
    <property type="match status" value="1"/>
</dbReference>
<keyword evidence="6 10" id="KW-0819">tRNA processing</keyword>
<keyword evidence="4 10" id="KW-0808">Transferase</keyword>
<feature type="domain" description="MnmC-like methyltransferase" evidence="12">
    <location>
        <begin position="126"/>
        <end position="240"/>
    </location>
</feature>
<dbReference type="EC" id="1.5.-.-" evidence="10"/>
<comment type="function">
    <text evidence="10">Catalyzes the last two steps in the biosynthesis of 5-methylaminomethyl-2-thiouridine (mnm(5)s(2)U) at the wobble position (U34) in tRNA. Catalyzes the FAD-dependent demodification of cmnm(5)s(2)U34 to nm(5)s(2)U34, followed by the transfer of a methyl group from S-adenosyl-L-methionine to nm(5)s(2)U34, to form mnm(5)s(2)U34.</text>
</comment>
<dbReference type="InterPro" id="IPR006076">
    <property type="entry name" value="FAD-dep_OxRdtase"/>
</dbReference>
<dbReference type="EMBL" id="AYKG01000013">
    <property type="protein sequence ID" value="ROO29801.1"/>
    <property type="molecule type" value="Genomic_DNA"/>
</dbReference>